<keyword evidence="3" id="KW-1185">Reference proteome</keyword>
<reference evidence="2 3" key="1">
    <citation type="submission" date="2020-08" db="EMBL/GenBank/DDBJ databases">
        <title>Sequencing the genomes of 1000 actinobacteria strains.</title>
        <authorList>
            <person name="Klenk H.-P."/>
        </authorList>
    </citation>
    <scope>NUCLEOTIDE SEQUENCE [LARGE SCALE GENOMIC DNA]</scope>
    <source>
        <strain evidence="2 3">DSM 45584</strain>
    </source>
</reference>
<evidence type="ECO:0000313" key="2">
    <source>
        <dbReference type="EMBL" id="MBB5156296.1"/>
    </source>
</evidence>
<dbReference type="RefSeq" id="WP_184727461.1">
    <property type="nucleotide sequence ID" value="NZ_JACHIW010000001.1"/>
</dbReference>
<organism evidence="2 3">
    <name type="scientific">Saccharopolyspora phatthalungensis</name>
    <dbReference type="NCBI Taxonomy" id="664693"/>
    <lineage>
        <taxon>Bacteria</taxon>
        <taxon>Bacillati</taxon>
        <taxon>Actinomycetota</taxon>
        <taxon>Actinomycetes</taxon>
        <taxon>Pseudonocardiales</taxon>
        <taxon>Pseudonocardiaceae</taxon>
        <taxon>Saccharopolyspora</taxon>
    </lineage>
</organism>
<dbReference type="Proteomes" id="UP000584374">
    <property type="component" value="Unassembled WGS sequence"/>
</dbReference>
<accession>A0A840Q772</accession>
<feature type="region of interest" description="Disordered" evidence="1">
    <location>
        <begin position="47"/>
        <end position="82"/>
    </location>
</feature>
<name>A0A840Q772_9PSEU</name>
<dbReference type="EMBL" id="JACHIW010000001">
    <property type="protein sequence ID" value="MBB5156296.1"/>
    <property type="molecule type" value="Genomic_DNA"/>
</dbReference>
<evidence type="ECO:0000313" key="3">
    <source>
        <dbReference type="Proteomes" id="UP000584374"/>
    </source>
</evidence>
<comment type="caution">
    <text evidence="2">The sequence shown here is derived from an EMBL/GenBank/DDBJ whole genome shotgun (WGS) entry which is preliminary data.</text>
</comment>
<evidence type="ECO:0000256" key="1">
    <source>
        <dbReference type="SAM" id="MobiDB-lite"/>
    </source>
</evidence>
<gene>
    <name evidence="2" type="ORF">BJ970_003830</name>
</gene>
<protein>
    <submittedName>
        <fullName evidence="2">Uncharacterized protein</fullName>
    </submittedName>
</protein>
<proteinExistence type="predicted"/>
<sequence length="82" mass="7431">MVGAEPDVVGEAVLVAVGIELVGGGLVGDAAGGRLVGGAVVDVAGGLGGSSDVEPTGESLTGGEPVDGYSAAGAAVDGPCVP</sequence>
<dbReference type="AlphaFoldDB" id="A0A840Q772"/>